<proteinExistence type="predicted"/>
<dbReference type="InterPro" id="IPR016187">
    <property type="entry name" value="CTDL_fold"/>
</dbReference>
<feature type="domain" description="C-type lectin" evidence="4">
    <location>
        <begin position="254"/>
        <end position="314"/>
    </location>
</feature>
<gene>
    <name evidence="6" type="primary">LOC102373682</name>
</gene>
<evidence type="ECO:0000313" key="5">
    <source>
        <dbReference type="Proteomes" id="UP000189705"/>
    </source>
</evidence>
<dbReference type="RefSeq" id="XP_025047629.1">
    <property type="nucleotide sequence ID" value="XM_025191844.1"/>
</dbReference>
<dbReference type="PANTHER" id="PTHR36129:SF1">
    <property type="entry name" value="ORGANIC SOLUTE TRANSPORTER SUBUNIT BETA"/>
    <property type="match status" value="1"/>
</dbReference>
<dbReference type="PANTHER" id="PTHR36129">
    <property type="entry name" value="ORGANIC SOLUTE TRANSPORTER SUBUNIT BETA-RELATED"/>
    <property type="match status" value="1"/>
</dbReference>
<dbReference type="Pfam" id="PF24562">
    <property type="entry name" value="CysR_MRC2_N"/>
    <property type="match status" value="1"/>
</dbReference>
<evidence type="ECO:0000256" key="2">
    <source>
        <dbReference type="SAM" id="MobiDB-lite"/>
    </source>
</evidence>
<dbReference type="GO" id="GO:0032991">
    <property type="term" value="C:protein-containing complex"/>
    <property type="evidence" value="ECO:0007669"/>
    <property type="project" value="TreeGrafter"/>
</dbReference>
<dbReference type="SUPFAM" id="SSF50370">
    <property type="entry name" value="Ricin B-like lectins"/>
    <property type="match status" value="1"/>
</dbReference>
<dbReference type="InterPro" id="IPR016186">
    <property type="entry name" value="C-type_lectin-like/link_sf"/>
</dbReference>
<name>A0A3Q0FK03_ALLSI</name>
<organism evidence="5 6">
    <name type="scientific">Alligator sinensis</name>
    <name type="common">Chinese alligator</name>
    <dbReference type="NCBI Taxonomy" id="38654"/>
    <lineage>
        <taxon>Eukaryota</taxon>
        <taxon>Metazoa</taxon>
        <taxon>Chordata</taxon>
        <taxon>Craniata</taxon>
        <taxon>Vertebrata</taxon>
        <taxon>Euteleostomi</taxon>
        <taxon>Archelosauria</taxon>
        <taxon>Archosauria</taxon>
        <taxon>Crocodylia</taxon>
        <taxon>Alligatoridae</taxon>
        <taxon>Alligatorinae</taxon>
        <taxon>Alligator</taxon>
    </lineage>
</organism>
<evidence type="ECO:0000256" key="1">
    <source>
        <dbReference type="ARBA" id="ARBA00023157"/>
    </source>
</evidence>
<evidence type="ECO:0000256" key="3">
    <source>
        <dbReference type="SAM" id="Phobius"/>
    </source>
</evidence>
<dbReference type="InterPro" id="IPR052678">
    <property type="entry name" value="OST-beta_subunit"/>
</dbReference>
<dbReference type="Gene3D" id="3.10.100.10">
    <property type="entry name" value="Mannose-Binding Protein A, subunit A"/>
    <property type="match status" value="1"/>
</dbReference>
<feature type="transmembrane region" description="Helical" evidence="3">
    <location>
        <begin position="67"/>
        <end position="89"/>
    </location>
</feature>
<protein>
    <submittedName>
        <fullName evidence="6">Uncharacterized protein LOC102373682 isoform X3</fullName>
    </submittedName>
</protein>
<dbReference type="PROSITE" id="PS00615">
    <property type="entry name" value="C_TYPE_LECTIN_1"/>
    <property type="match status" value="1"/>
</dbReference>
<keyword evidence="3" id="KW-0812">Transmembrane</keyword>
<dbReference type="GeneID" id="102373682"/>
<dbReference type="InterPro" id="IPR018378">
    <property type="entry name" value="C-type_lectin_CS"/>
</dbReference>
<feature type="region of interest" description="Disordered" evidence="2">
    <location>
        <begin position="1"/>
        <end position="24"/>
    </location>
</feature>
<dbReference type="SUPFAM" id="SSF56436">
    <property type="entry name" value="C-type lectin-like"/>
    <property type="match status" value="1"/>
</dbReference>
<dbReference type="GO" id="GO:0005886">
    <property type="term" value="C:plasma membrane"/>
    <property type="evidence" value="ECO:0007669"/>
    <property type="project" value="TreeGrafter"/>
</dbReference>
<dbReference type="Proteomes" id="UP000189705">
    <property type="component" value="Unplaced"/>
</dbReference>
<dbReference type="InterPro" id="IPR035992">
    <property type="entry name" value="Ricin_B-like_lectins"/>
</dbReference>
<accession>A0A3Q0FK03</accession>
<keyword evidence="3" id="KW-0472">Membrane</keyword>
<feature type="compositionally biased region" description="Basic and acidic residues" evidence="2">
    <location>
        <begin position="10"/>
        <end position="20"/>
    </location>
</feature>
<dbReference type="AlphaFoldDB" id="A0A3Q0FK03"/>
<dbReference type="PROSITE" id="PS50041">
    <property type="entry name" value="C_TYPE_LECTIN_2"/>
    <property type="match status" value="1"/>
</dbReference>
<dbReference type="GO" id="GO:0015721">
    <property type="term" value="P:bile acid and bile salt transport"/>
    <property type="evidence" value="ECO:0007669"/>
    <property type="project" value="TreeGrafter"/>
</dbReference>
<sequence>MEGMYGNVDAVEKQQEEPRGFEQSGKLACRESFAVEENEYEACDPPILLGRKQTEQGAAPAPVWGPWWLLLGGALLGLSLLLNLLLLTLGVTRYTAMKGTVEQAQMQDQQLLETASSPFMIYNKNHQLCVEVEAGESLTAATCHPPSPTKLFRWVLGGRLLHVGSGRCVGVAQSASQRAVRLEPCDAQRPQQHWVCGEGGLLGLAGVTPPLYFNYGNSIRSVVMLYTGNKEWSRWVVYDSHRDLCSRACDVPGIWPTLPALLRVPNFSPWTAPRSSYWQAREPSSRAGEHCALVLPNGHWNDRPCAELHHWVCEGPV</sequence>
<keyword evidence="3" id="KW-1133">Transmembrane helix</keyword>
<dbReference type="InterPro" id="IPR001304">
    <property type="entry name" value="C-type_lectin-like"/>
</dbReference>
<dbReference type="Gene3D" id="2.80.10.50">
    <property type="match status" value="1"/>
</dbReference>
<keyword evidence="1" id="KW-1015">Disulfide bond</keyword>
<dbReference type="PROSITE" id="PS50231">
    <property type="entry name" value="RICIN_B_LECTIN"/>
    <property type="match status" value="1"/>
</dbReference>
<keyword evidence="5" id="KW-1185">Reference proteome</keyword>
<dbReference type="InterPro" id="IPR000772">
    <property type="entry name" value="Ricin_B_lectin"/>
</dbReference>
<evidence type="ECO:0000259" key="4">
    <source>
        <dbReference type="PROSITE" id="PS50041"/>
    </source>
</evidence>
<reference evidence="6" key="1">
    <citation type="submission" date="2025-08" db="UniProtKB">
        <authorList>
            <consortium name="RefSeq"/>
        </authorList>
    </citation>
    <scope>IDENTIFICATION</scope>
</reference>
<evidence type="ECO:0000313" key="6">
    <source>
        <dbReference type="RefSeq" id="XP_025047629.1"/>
    </source>
</evidence>